<dbReference type="SUPFAM" id="SSF144074">
    <property type="entry name" value="E2F-DP heterodimerization region"/>
    <property type="match status" value="1"/>
</dbReference>
<dbReference type="AlphaFoldDB" id="A0A915AEP6"/>
<dbReference type="InterPro" id="IPR036388">
    <property type="entry name" value="WH-like_DNA-bd_sf"/>
</dbReference>
<dbReference type="InterPro" id="IPR036390">
    <property type="entry name" value="WH_DNA-bd_sf"/>
</dbReference>
<keyword evidence="2 5" id="KW-0805">Transcription regulation</keyword>
<comment type="similarity">
    <text evidence="1 5">Belongs to the E2F/DP family.</text>
</comment>
<dbReference type="Pfam" id="PF02319">
    <property type="entry name" value="WHD_E2F_TDP"/>
    <property type="match status" value="1"/>
</dbReference>
<dbReference type="PANTHER" id="PTHR12081:SF18">
    <property type="entry name" value="TRANSCRIPTION FACTOR E2F2-RELATED"/>
    <property type="match status" value="1"/>
</dbReference>
<evidence type="ECO:0000313" key="8">
    <source>
        <dbReference type="WBParaSite" id="PgR006_g131_t03"/>
    </source>
</evidence>
<dbReference type="Gene3D" id="1.10.10.10">
    <property type="entry name" value="Winged helix-like DNA-binding domain superfamily/Winged helix DNA-binding domain"/>
    <property type="match status" value="1"/>
</dbReference>
<protein>
    <submittedName>
        <fullName evidence="8">E2F/DP family winged-helix DNA-binding domain-containing protein</fullName>
    </submittedName>
</protein>
<dbReference type="InterPro" id="IPR003316">
    <property type="entry name" value="E2F_WHTH_DNA-bd_dom"/>
</dbReference>
<dbReference type="CDD" id="cd14660">
    <property type="entry name" value="E2F_DD"/>
    <property type="match status" value="1"/>
</dbReference>
<dbReference type="InterPro" id="IPR015633">
    <property type="entry name" value="E2F"/>
</dbReference>
<keyword evidence="3 5" id="KW-0238">DNA-binding</keyword>
<evidence type="ECO:0000256" key="2">
    <source>
        <dbReference type="ARBA" id="ARBA00023015"/>
    </source>
</evidence>
<keyword evidence="7" id="KW-1185">Reference proteome</keyword>
<dbReference type="SUPFAM" id="SSF46785">
    <property type="entry name" value="Winged helix' DNA-binding domain"/>
    <property type="match status" value="1"/>
</dbReference>
<dbReference type="GO" id="GO:0090575">
    <property type="term" value="C:RNA polymerase II transcription regulator complex"/>
    <property type="evidence" value="ECO:0007669"/>
    <property type="project" value="TreeGrafter"/>
</dbReference>
<evidence type="ECO:0000256" key="1">
    <source>
        <dbReference type="ARBA" id="ARBA00010940"/>
    </source>
</evidence>
<dbReference type="Gene3D" id="6.10.250.540">
    <property type="match status" value="1"/>
</dbReference>
<dbReference type="Pfam" id="PF16421">
    <property type="entry name" value="E2F_CC-MB"/>
    <property type="match status" value="1"/>
</dbReference>
<dbReference type="InterPro" id="IPR032198">
    <property type="entry name" value="E2F_CC-MB"/>
</dbReference>
<dbReference type="PANTHER" id="PTHR12081">
    <property type="entry name" value="TRANSCRIPTION FACTOR E2F"/>
    <property type="match status" value="1"/>
</dbReference>
<dbReference type="InterPro" id="IPR037241">
    <property type="entry name" value="E2F-DP_heterodim"/>
</dbReference>
<keyword evidence="5" id="KW-0539">Nucleus</keyword>
<evidence type="ECO:0000259" key="6">
    <source>
        <dbReference type="SMART" id="SM01372"/>
    </source>
</evidence>
<name>A0A915AEP6_PARUN</name>
<keyword evidence="4 5" id="KW-0804">Transcription</keyword>
<evidence type="ECO:0000256" key="3">
    <source>
        <dbReference type="ARBA" id="ARBA00023125"/>
    </source>
</evidence>
<reference evidence="8" key="1">
    <citation type="submission" date="2022-11" db="UniProtKB">
        <authorList>
            <consortium name="WormBaseParasite"/>
        </authorList>
    </citation>
    <scope>IDENTIFICATION</scope>
</reference>
<accession>A0A915AEP6</accession>
<dbReference type="GO" id="GO:0046983">
    <property type="term" value="F:protein dimerization activity"/>
    <property type="evidence" value="ECO:0007669"/>
    <property type="project" value="InterPro"/>
</dbReference>
<dbReference type="GO" id="GO:0000981">
    <property type="term" value="F:DNA-binding transcription factor activity, RNA polymerase II-specific"/>
    <property type="evidence" value="ECO:0007669"/>
    <property type="project" value="TreeGrafter"/>
</dbReference>
<sequence length="336" mass="38805">MVTRNDSTNGQNHMMDEILLEEDDNEMRNFGVGDEIDEEEEEIGDDDSRPMIGSRAEKSLGLLTQRFLRLLQTARSGIVDLNTAAEDLNVRQKRRIYDITNVLEGVGLIEKKSKNIIQWKGGELRKPGVKELKPEEEERLFKLKLELTEQEREERLLDTHLKWLRQSIRNVSEYHLNQKLAYSTQDDLMEVFPESTILVIQAPPGTCVELRDMDLRYQMHLRSPCGPATVVLANKDDKLRSQYSHIAGRFQPFPRSAYGTVGDEPGQILEDEDDEGIIKKRRPEEEVNDPNALLPRFPSQVQEVLRRLSPPPSERDYMFNLNQGESLMDLFQDDII</sequence>
<evidence type="ECO:0000313" key="7">
    <source>
        <dbReference type="Proteomes" id="UP000887569"/>
    </source>
</evidence>
<dbReference type="FunFam" id="1.10.10.10:FF:000008">
    <property type="entry name" value="E2F transcription factor 1"/>
    <property type="match status" value="1"/>
</dbReference>
<dbReference type="WBParaSite" id="PgR006_g131_t03">
    <property type="protein sequence ID" value="PgR006_g131_t03"/>
    <property type="gene ID" value="PgR006_g131"/>
</dbReference>
<evidence type="ECO:0000256" key="4">
    <source>
        <dbReference type="ARBA" id="ARBA00023163"/>
    </source>
</evidence>
<organism evidence="7 8">
    <name type="scientific">Parascaris univalens</name>
    <name type="common">Nematode worm</name>
    <dbReference type="NCBI Taxonomy" id="6257"/>
    <lineage>
        <taxon>Eukaryota</taxon>
        <taxon>Metazoa</taxon>
        <taxon>Ecdysozoa</taxon>
        <taxon>Nematoda</taxon>
        <taxon>Chromadorea</taxon>
        <taxon>Rhabditida</taxon>
        <taxon>Spirurina</taxon>
        <taxon>Ascaridomorpha</taxon>
        <taxon>Ascaridoidea</taxon>
        <taxon>Ascarididae</taxon>
        <taxon>Parascaris</taxon>
    </lineage>
</organism>
<proteinExistence type="inferred from homology"/>
<comment type="subcellular location">
    <subcellularLocation>
        <location evidence="5">Nucleus</location>
    </subcellularLocation>
</comment>
<dbReference type="GO" id="GO:0000978">
    <property type="term" value="F:RNA polymerase II cis-regulatory region sequence-specific DNA binding"/>
    <property type="evidence" value="ECO:0007669"/>
    <property type="project" value="InterPro"/>
</dbReference>
<dbReference type="Proteomes" id="UP000887569">
    <property type="component" value="Unplaced"/>
</dbReference>
<feature type="domain" description="E2F/DP family winged-helix DNA-binding" evidence="6">
    <location>
        <begin position="55"/>
        <end position="121"/>
    </location>
</feature>
<dbReference type="SMART" id="SM01372">
    <property type="entry name" value="E2F_TDP"/>
    <property type="match status" value="1"/>
</dbReference>
<evidence type="ECO:0000256" key="5">
    <source>
        <dbReference type="RuleBase" id="RU003796"/>
    </source>
</evidence>